<evidence type="ECO:0000313" key="3">
    <source>
        <dbReference type="Proteomes" id="UP000265520"/>
    </source>
</evidence>
<name>A0A392MK86_9FABA</name>
<reference evidence="2 3" key="1">
    <citation type="journal article" date="2018" name="Front. Plant Sci.">
        <title>Red Clover (Trifolium pratense) and Zigzag Clover (T. medium) - A Picture of Genomic Similarities and Differences.</title>
        <authorList>
            <person name="Dluhosova J."/>
            <person name="Istvanek J."/>
            <person name="Nedelnik J."/>
            <person name="Repkova J."/>
        </authorList>
    </citation>
    <scope>NUCLEOTIDE SEQUENCE [LARGE SCALE GENOMIC DNA]</scope>
    <source>
        <strain evidence="3">cv. 10/8</strain>
        <tissue evidence="2">Leaf</tissue>
    </source>
</reference>
<accession>A0A392MK86</accession>
<gene>
    <name evidence="2" type="ORF">A2U01_0008778</name>
</gene>
<sequence length="67" mass="7422">MCDVPMVRKYALTLHHKLFSEIHVSDIVGTSSKSAFAAAHMTRKDVANKGEQKKDDEDDASSISDEE</sequence>
<evidence type="ECO:0000256" key="1">
    <source>
        <dbReference type="SAM" id="MobiDB-lite"/>
    </source>
</evidence>
<protein>
    <submittedName>
        <fullName evidence="2">Uncharacterized protein</fullName>
    </submittedName>
</protein>
<organism evidence="2 3">
    <name type="scientific">Trifolium medium</name>
    <dbReference type="NCBI Taxonomy" id="97028"/>
    <lineage>
        <taxon>Eukaryota</taxon>
        <taxon>Viridiplantae</taxon>
        <taxon>Streptophyta</taxon>
        <taxon>Embryophyta</taxon>
        <taxon>Tracheophyta</taxon>
        <taxon>Spermatophyta</taxon>
        <taxon>Magnoliopsida</taxon>
        <taxon>eudicotyledons</taxon>
        <taxon>Gunneridae</taxon>
        <taxon>Pentapetalae</taxon>
        <taxon>rosids</taxon>
        <taxon>fabids</taxon>
        <taxon>Fabales</taxon>
        <taxon>Fabaceae</taxon>
        <taxon>Papilionoideae</taxon>
        <taxon>50 kb inversion clade</taxon>
        <taxon>NPAAA clade</taxon>
        <taxon>Hologalegina</taxon>
        <taxon>IRL clade</taxon>
        <taxon>Trifolieae</taxon>
        <taxon>Trifolium</taxon>
    </lineage>
</organism>
<feature type="region of interest" description="Disordered" evidence="1">
    <location>
        <begin position="42"/>
        <end position="67"/>
    </location>
</feature>
<evidence type="ECO:0000313" key="2">
    <source>
        <dbReference type="EMBL" id="MCH87897.1"/>
    </source>
</evidence>
<dbReference type="EMBL" id="LXQA010013113">
    <property type="protein sequence ID" value="MCH87897.1"/>
    <property type="molecule type" value="Genomic_DNA"/>
</dbReference>
<feature type="compositionally biased region" description="Acidic residues" evidence="1">
    <location>
        <begin position="56"/>
        <end position="67"/>
    </location>
</feature>
<proteinExistence type="predicted"/>
<dbReference type="AlphaFoldDB" id="A0A392MK86"/>
<keyword evidence="3" id="KW-1185">Reference proteome</keyword>
<dbReference type="Proteomes" id="UP000265520">
    <property type="component" value="Unassembled WGS sequence"/>
</dbReference>
<comment type="caution">
    <text evidence="2">The sequence shown here is derived from an EMBL/GenBank/DDBJ whole genome shotgun (WGS) entry which is preliminary data.</text>
</comment>
<feature type="compositionally biased region" description="Basic and acidic residues" evidence="1">
    <location>
        <begin position="42"/>
        <end position="55"/>
    </location>
</feature>